<evidence type="ECO:0000313" key="3">
    <source>
        <dbReference type="Proteomes" id="UP000676246"/>
    </source>
</evidence>
<name>A0A941BH04_9BURK</name>
<dbReference type="SMART" id="SM00332">
    <property type="entry name" value="PP2Cc"/>
    <property type="match status" value="1"/>
</dbReference>
<dbReference type="InterPro" id="IPR001932">
    <property type="entry name" value="PPM-type_phosphatase-like_dom"/>
</dbReference>
<dbReference type="CDD" id="cd00143">
    <property type="entry name" value="PP2Cc"/>
    <property type="match status" value="1"/>
</dbReference>
<dbReference type="SMART" id="SM00331">
    <property type="entry name" value="PP2C_SIG"/>
    <property type="match status" value="1"/>
</dbReference>
<gene>
    <name evidence="2" type="ORF">KAK03_19280</name>
</gene>
<keyword evidence="3" id="KW-1185">Reference proteome</keyword>
<reference evidence="2 3" key="1">
    <citation type="submission" date="2021-04" db="EMBL/GenBank/DDBJ databases">
        <title>The genome sequence of Ideonella sp. 3Y2.</title>
        <authorList>
            <person name="Liu Y."/>
        </authorList>
    </citation>
    <scope>NUCLEOTIDE SEQUENCE [LARGE SCALE GENOMIC DNA]</scope>
    <source>
        <strain evidence="2 3">3Y2</strain>
    </source>
</reference>
<dbReference type="PROSITE" id="PS51746">
    <property type="entry name" value="PPM_2"/>
    <property type="match status" value="1"/>
</dbReference>
<dbReference type="InterPro" id="IPR015655">
    <property type="entry name" value="PP2C"/>
</dbReference>
<dbReference type="AlphaFoldDB" id="A0A941BH04"/>
<dbReference type="NCBIfam" id="NF033484">
    <property type="entry name" value="Stp1_PP2C_phos"/>
    <property type="match status" value="1"/>
</dbReference>
<proteinExistence type="predicted"/>
<feature type="domain" description="PPM-type phosphatase" evidence="1">
    <location>
        <begin position="19"/>
        <end position="260"/>
    </location>
</feature>
<protein>
    <submittedName>
        <fullName evidence="2">Stp1/IreP family PP2C-type Ser/Thr phosphatase</fullName>
    </submittedName>
</protein>
<dbReference type="Pfam" id="PF13672">
    <property type="entry name" value="PP2C_2"/>
    <property type="match status" value="1"/>
</dbReference>
<dbReference type="SUPFAM" id="SSF81606">
    <property type="entry name" value="PP2C-like"/>
    <property type="match status" value="1"/>
</dbReference>
<organism evidence="2 3">
    <name type="scientific">Ideonella alba</name>
    <dbReference type="NCBI Taxonomy" id="2824118"/>
    <lineage>
        <taxon>Bacteria</taxon>
        <taxon>Pseudomonadati</taxon>
        <taxon>Pseudomonadota</taxon>
        <taxon>Betaproteobacteria</taxon>
        <taxon>Burkholderiales</taxon>
        <taxon>Sphaerotilaceae</taxon>
        <taxon>Ideonella</taxon>
    </lineage>
</organism>
<dbReference type="RefSeq" id="WP_210856339.1">
    <property type="nucleotide sequence ID" value="NZ_JAGQDD010000018.1"/>
</dbReference>
<comment type="caution">
    <text evidence="2">The sequence shown here is derived from an EMBL/GenBank/DDBJ whole genome shotgun (WGS) entry which is preliminary data.</text>
</comment>
<evidence type="ECO:0000313" key="2">
    <source>
        <dbReference type="EMBL" id="MBQ0932627.1"/>
    </source>
</evidence>
<dbReference type="Gene3D" id="3.60.40.10">
    <property type="entry name" value="PPM-type phosphatase domain"/>
    <property type="match status" value="1"/>
</dbReference>
<sequence length="276" mass="29343">MTDSPSSPTPAADVPPLLEFASLTDTGRARHNNEDTVKLDPVLGLAVLADGMGGYNAGEVASDLAAGRVLEQLSAWLRQSPGPHDDDSIRRALAEATQQANQAVHEAAGSRAEYTGMGTTLVSALFATDSVWIAHVGDSRAYRLRGALFEQLGRDHSLLQEQIDAGLLTPEEASYSMHRNLVTRAVGVEPEVLADVHAHDLRGGDVVLLCSDGLSDMLPDVVIAQVMRSHESLEAMAQALVDAANAAGGRDNIAVVLARVRGGLTRAGRGWWPFRR</sequence>
<evidence type="ECO:0000259" key="1">
    <source>
        <dbReference type="PROSITE" id="PS51746"/>
    </source>
</evidence>
<accession>A0A941BH04</accession>
<dbReference type="Proteomes" id="UP000676246">
    <property type="component" value="Unassembled WGS sequence"/>
</dbReference>
<dbReference type="PANTHER" id="PTHR47992">
    <property type="entry name" value="PROTEIN PHOSPHATASE"/>
    <property type="match status" value="1"/>
</dbReference>
<dbReference type="InterPro" id="IPR036457">
    <property type="entry name" value="PPM-type-like_dom_sf"/>
</dbReference>
<dbReference type="EMBL" id="JAGQDD010000018">
    <property type="protein sequence ID" value="MBQ0932627.1"/>
    <property type="molecule type" value="Genomic_DNA"/>
</dbReference>
<dbReference type="GO" id="GO:0004722">
    <property type="term" value="F:protein serine/threonine phosphatase activity"/>
    <property type="evidence" value="ECO:0007669"/>
    <property type="project" value="InterPro"/>
</dbReference>